<protein>
    <submittedName>
        <fullName evidence="1">Uncharacterized protein</fullName>
    </submittedName>
</protein>
<accession>F8MYF5</accession>
<evidence type="ECO:0000313" key="2">
    <source>
        <dbReference type="Proteomes" id="UP000008065"/>
    </source>
</evidence>
<feature type="non-terminal residue" evidence="1">
    <location>
        <position position="68"/>
    </location>
</feature>
<keyword evidence="2" id="KW-1185">Reference proteome</keyword>
<dbReference type="EMBL" id="GL891382">
    <property type="protein sequence ID" value="EGO51352.1"/>
    <property type="molecule type" value="Genomic_DNA"/>
</dbReference>
<organism evidence="1 2">
    <name type="scientific">Neurospora tetrasperma (strain FGSC 2508 / ATCC MYA-4615 / P0657)</name>
    <dbReference type="NCBI Taxonomy" id="510951"/>
    <lineage>
        <taxon>Eukaryota</taxon>
        <taxon>Fungi</taxon>
        <taxon>Dikarya</taxon>
        <taxon>Ascomycota</taxon>
        <taxon>Pezizomycotina</taxon>
        <taxon>Sordariomycetes</taxon>
        <taxon>Sordariomycetidae</taxon>
        <taxon>Sordariales</taxon>
        <taxon>Sordariaceae</taxon>
        <taxon>Neurospora</taxon>
    </lineage>
</organism>
<dbReference type="VEuPathDB" id="FungiDB:NEUTE1DRAFT_28699"/>
<dbReference type="AlphaFoldDB" id="F8MYF5"/>
<evidence type="ECO:0000313" key="1">
    <source>
        <dbReference type="EMBL" id="EGO51352.1"/>
    </source>
</evidence>
<proteinExistence type="predicted"/>
<sequence>MVEFRGPCLVFVRYVGQVAAITNRMLQKSNCQAFRVATKGGDETRRYPSSVDRLLFSSTNAAQGDSPS</sequence>
<gene>
    <name evidence="1" type="ORF">NEUTE1DRAFT_28699</name>
</gene>
<dbReference type="Proteomes" id="UP000008065">
    <property type="component" value="Unassembled WGS sequence"/>
</dbReference>
<dbReference type="GeneID" id="20827422"/>
<dbReference type="HOGENOM" id="CLU_2800992_0_0_1"/>
<dbReference type="RefSeq" id="XP_009854927.1">
    <property type="nucleotide sequence ID" value="XM_009856625.1"/>
</dbReference>
<reference evidence="2" key="1">
    <citation type="journal article" date="2011" name="Genetics">
        <title>Massive changes in genome architecture accompany the transition to self-fertility in the filamentous fungus Neurospora tetrasperma.</title>
        <authorList>
            <person name="Ellison C.E."/>
            <person name="Stajich J.E."/>
            <person name="Jacobson D.J."/>
            <person name="Natvig D.O."/>
            <person name="Lapidus A."/>
            <person name="Foster B."/>
            <person name="Aerts A."/>
            <person name="Riley R."/>
            <person name="Lindquist E.A."/>
            <person name="Grigoriev I.V."/>
            <person name="Taylor J.W."/>
        </authorList>
    </citation>
    <scope>NUCLEOTIDE SEQUENCE [LARGE SCALE GENOMIC DNA]</scope>
    <source>
        <strain evidence="2">FGSC 2508 / P0657</strain>
    </source>
</reference>
<dbReference type="KEGG" id="nte:NEUTE1DRAFT28699"/>
<name>F8MYF5_NEUT8</name>